<gene>
    <name evidence="2" type="ORF">Acr_15g0016700</name>
</gene>
<dbReference type="EMBL" id="BJWL01000015">
    <property type="protein sequence ID" value="GFZ03062.1"/>
    <property type="molecule type" value="Genomic_DNA"/>
</dbReference>
<dbReference type="PANTHER" id="PTHR45717">
    <property type="entry name" value="OS12G0527900 PROTEIN"/>
    <property type="match status" value="1"/>
</dbReference>
<evidence type="ECO:0000313" key="2">
    <source>
        <dbReference type="EMBL" id="GFZ03062.1"/>
    </source>
</evidence>
<name>A0A7J0FWI5_9ERIC</name>
<protein>
    <submittedName>
        <fullName evidence="2">Uncharacterized protein</fullName>
    </submittedName>
</protein>
<organism evidence="2 3">
    <name type="scientific">Actinidia rufa</name>
    <dbReference type="NCBI Taxonomy" id="165716"/>
    <lineage>
        <taxon>Eukaryota</taxon>
        <taxon>Viridiplantae</taxon>
        <taxon>Streptophyta</taxon>
        <taxon>Embryophyta</taxon>
        <taxon>Tracheophyta</taxon>
        <taxon>Spermatophyta</taxon>
        <taxon>Magnoliopsida</taxon>
        <taxon>eudicotyledons</taxon>
        <taxon>Gunneridae</taxon>
        <taxon>Pentapetalae</taxon>
        <taxon>asterids</taxon>
        <taxon>Ericales</taxon>
        <taxon>Actinidiaceae</taxon>
        <taxon>Actinidia</taxon>
    </lineage>
</organism>
<dbReference type="Proteomes" id="UP000585474">
    <property type="component" value="Unassembled WGS sequence"/>
</dbReference>
<evidence type="ECO:0000256" key="1">
    <source>
        <dbReference type="ARBA" id="ARBA00007626"/>
    </source>
</evidence>
<accession>A0A7J0FWI5</accession>
<sequence>MPKPYTNLSYKLFSLLSISSIDMLSRLSSNSNHRLLKTLIGDINNNNGSCSWYSSKRQGKERPSLYSKISPLGDPTTSLTSELDGWLRQGNKLRVAELHRIIRDFRRRKRFSHALQVLSLSSVL</sequence>
<reference evidence="2 3" key="1">
    <citation type="submission" date="2019-07" db="EMBL/GenBank/DDBJ databases">
        <title>De Novo Assembly of kiwifruit Actinidia rufa.</title>
        <authorList>
            <person name="Sugita-Konishi S."/>
            <person name="Sato K."/>
            <person name="Mori E."/>
            <person name="Abe Y."/>
            <person name="Kisaki G."/>
            <person name="Hamano K."/>
            <person name="Suezawa K."/>
            <person name="Otani M."/>
            <person name="Fukuda T."/>
            <person name="Manabe T."/>
            <person name="Gomi K."/>
            <person name="Tabuchi M."/>
            <person name="Akimitsu K."/>
            <person name="Kataoka I."/>
        </authorList>
    </citation>
    <scope>NUCLEOTIDE SEQUENCE [LARGE SCALE GENOMIC DNA]</scope>
    <source>
        <strain evidence="3">cv. Fuchu</strain>
    </source>
</reference>
<dbReference type="AlphaFoldDB" id="A0A7J0FWI5"/>
<dbReference type="OrthoDB" id="1742475at2759"/>
<dbReference type="GO" id="GO:0005739">
    <property type="term" value="C:mitochondrion"/>
    <property type="evidence" value="ECO:0007669"/>
    <property type="project" value="TreeGrafter"/>
</dbReference>
<comment type="caution">
    <text evidence="2">The sequence shown here is derived from an EMBL/GenBank/DDBJ whole genome shotgun (WGS) entry which is preliminary data.</text>
</comment>
<keyword evidence="3" id="KW-1185">Reference proteome</keyword>
<evidence type="ECO:0000313" key="3">
    <source>
        <dbReference type="Proteomes" id="UP000585474"/>
    </source>
</evidence>
<comment type="similarity">
    <text evidence="1">Belongs to the PPR family. P subfamily.</text>
</comment>
<proteinExistence type="inferred from homology"/>
<dbReference type="PANTHER" id="PTHR45717:SF20">
    <property type="entry name" value="OS07G0598500 PROTEIN"/>
    <property type="match status" value="1"/>
</dbReference>